<proteinExistence type="predicted"/>
<protein>
    <submittedName>
        <fullName evidence="1">Uncharacterized protein</fullName>
    </submittedName>
</protein>
<evidence type="ECO:0000313" key="1">
    <source>
        <dbReference type="EMBL" id="MBA4659405.1"/>
    </source>
</evidence>
<name>A0A7C9EA74_OPUST</name>
<organism evidence="1">
    <name type="scientific">Opuntia streptacantha</name>
    <name type="common">Prickly pear cactus</name>
    <name type="synonym">Opuntia cardona</name>
    <dbReference type="NCBI Taxonomy" id="393608"/>
    <lineage>
        <taxon>Eukaryota</taxon>
        <taxon>Viridiplantae</taxon>
        <taxon>Streptophyta</taxon>
        <taxon>Embryophyta</taxon>
        <taxon>Tracheophyta</taxon>
        <taxon>Spermatophyta</taxon>
        <taxon>Magnoliopsida</taxon>
        <taxon>eudicotyledons</taxon>
        <taxon>Gunneridae</taxon>
        <taxon>Pentapetalae</taxon>
        <taxon>Caryophyllales</taxon>
        <taxon>Cactineae</taxon>
        <taxon>Cactaceae</taxon>
        <taxon>Opuntioideae</taxon>
        <taxon>Opuntia</taxon>
    </lineage>
</organism>
<sequence length="113" mass="11362">MVEVPLSSTQPAVSTMPTPVLGAPTGLGGGATSAVLSVGSRPPCPSMVAGAGASVSGCASACFLDLYTFVTGFTYGEICNIDGWRVRGSFRTRIAIGPVRIGLVLGMTPTSPQ</sequence>
<reference evidence="1" key="2">
    <citation type="submission" date="2020-07" db="EMBL/GenBank/DDBJ databases">
        <authorList>
            <person name="Vera ALvarez R."/>
            <person name="Arias-Moreno D.M."/>
            <person name="Jimenez-Jacinto V."/>
            <person name="Jimenez-Bremont J.F."/>
            <person name="Swaminathan K."/>
            <person name="Moose S.P."/>
            <person name="Guerrero-Gonzalez M.L."/>
            <person name="Marino-Ramirez L."/>
            <person name="Landsman D."/>
            <person name="Rodriguez-Kessler M."/>
            <person name="Delgado-Sanchez P."/>
        </authorList>
    </citation>
    <scope>NUCLEOTIDE SEQUENCE</scope>
    <source>
        <tissue evidence="1">Cladode</tissue>
    </source>
</reference>
<dbReference type="AlphaFoldDB" id="A0A7C9EA74"/>
<dbReference type="EMBL" id="GISG01203820">
    <property type="protein sequence ID" value="MBA4659405.1"/>
    <property type="molecule type" value="Transcribed_RNA"/>
</dbReference>
<accession>A0A7C9EA74</accession>
<reference evidence="1" key="1">
    <citation type="journal article" date="2013" name="J. Plant Res.">
        <title>Effect of fungi and light on seed germination of three Opuntia species from semiarid lands of central Mexico.</title>
        <authorList>
            <person name="Delgado-Sanchez P."/>
            <person name="Jimenez-Bremont J.F."/>
            <person name="Guerrero-Gonzalez Mde L."/>
            <person name="Flores J."/>
        </authorList>
    </citation>
    <scope>NUCLEOTIDE SEQUENCE</scope>
    <source>
        <tissue evidence="1">Cladode</tissue>
    </source>
</reference>